<protein>
    <submittedName>
        <fullName evidence="2">Uncharacterized protein</fullName>
    </submittedName>
</protein>
<feature type="compositionally biased region" description="Basic and acidic residues" evidence="1">
    <location>
        <begin position="104"/>
        <end position="113"/>
    </location>
</feature>
<name>A0A9D3RHX1_ANGAN</name>
<dbReference type="AlphaFoldDB" id="A0A9D3RHX1"/>
<dbReference type="Proteomes" id="UP001044222">
    <property type="component" value="Chromosome 19"/>
</dbReference>
<sequence length="119" mass="13471">LSLSLSLWLSPPLSEQAVVLSCVLTALLLCRAEGLRERERERAWELLCAFRRCSGTSNRKQREKARTEESEKRRKGEAEERSLDSNTALRFAPGLLSSILQAPQRERGREGGRRSPSPH</sequence>
<dbReference type="EMBL" id="JAFIRN010000019">
    <property type="protein sequence ID" value="KAG5830653.1"/>
    <property type="molecule type" value="Genomic_DNA"/>
</dbReference>
<gene>
    <name evidence="2" type="ORF">ANANG_G00312940</name>
</gene>
<feature type="non-terminal residue" evidence="2">
    <location>
        <position position="1"/>
    </location>
</feature>
<organism evidence="2 3">
    <name type="scientific">Anguilla anguilla</name>
    <name type="common">European freshwater eel</name>
    <name type="synonym">Muraena anguilla</name>
    <dbReference type="NCBI Taxonomy" id="7936"/>
    <lineage>
        <taxon>Eukaryota</taxon>
        <taxon>Metazoa</taxon>
        <taxon>Chordata</taxon>
        <taxon>Craniata</taxon>
        <taxon>Vertebrata</taxon>
        <taxon>Euteleostomi</taxon>
        <taxon>Actinopterygii</taxon>
        <taxon>Neopterygii</taxon>
        <taxon>Teleostei</taxon>
        <taxon>Anguilliformes</taxon>
        <taxon>Anguillidae</taxon>
        <taxon>Anguilla</taxon>
    </lineage>
</organism>
<evidence type="ECO:0000313" key="2">
    <source>
        <dbReference type="EMBL" id="KAG5830653.1"/>
    </source>
</evidence>
<keyword evidence="3" id="KW-1185">Reference proteome</keyword>
<evidence type="ECO:0000313" key="3">
    <source>
        <dbReference type="Proteomes" id="UP001044222"/>
    </source>
</evidence>
<proteinExistence type="predicted"/>
<reference evidence="2" key="1">
    <citation type="submission" date="2021-01" db="EMBL/GenBank/DDBJ databases">
        <title>A chromosome-scale assembly of European eel, Anguilla anguilla.</title>
        <authorList>
            <person name="Henkel C."/>
            <person name="Jong-Raadsen S.A."/>
            <person name="Dufour S."/>
            <person name="Weltzien F.-A."/>
            <person name="Palstra A.P."/>
            <person name="Pelster B."/>
            <person name="Spaink H.P."/>
            <person name="Van Den Thillart G.E."/>
            <person name="Jansen H."/>
            <person name="Zahm M."/>
            <person name="Klopp C."/>
            <person name="Cedric C."/>
            <person name="Louis A."/>
            <person name="Berthelot C."/>
            <person name="Parey E."/>
            <person name="Roest Crollius H."/>
            <person name="Montfort J."/>
            <person name="Robinson-Rechavi M."/>
            <person name="Bucao C."/>
            <person name="Bouchez O."/>
            <person name="Gislard M."/>
            <person name="Lluch J."/>
            <person name="Milhes M."/>
            <person name="Lampietro C."/>
            <person name="Lopez Roques C."/>
            <person name="Donnadieu C."/>
            <person name="Braasch I."/>
            <person name="Desvignes T."/>
            <person name="Postlethwait J."/>
            <person name="Bobe J."/>
            <person name="Guiguen Y."/>
            <person name="Dirks R."/>
        </authorList>
    </citation>
    <scope>NUCLEOTIDE SEQUENCE</scope>
    <source>
        <strain evidence="2">Tag_6206</strain>
        <tissue evidence="2">Liver</tissue>
    </source>
</reference>
<comment type="caution">
    <text evidence="2">The sequence shown here is derived from an EMBL/GenBank/DDBJ whole genome shotgun (WGS) entry which is preliminary data.</text>
</comment>
<feature type="compositionally biased region" description="Basic and acidic residues" evidence="1">
    <location>
        <begin position="64"/>
        <end position="83"/>
    </location>
</feature>
<feature type="region of interest" description="Disordered" evidence="1">
    <location>
        <begin position="56"/>
        <end position="119"/>
    </location>
</feature>
<accession>A0A9D3RHX1</accession>
<evidence type="ECO:0000256" key="1">
    <source>
        <dbReference type="SAM" id="MobiDB-lite"/>
    </source>
</evidence>